<dbReference type="Gene3D" id="2.50.20.20">
    <property type="match status" value="1"/>
</dbReference>
<sequence>MSHVVSPATRTRRNVLIVLGALVVLALLVAAVVVLQKKGDDDGDSLGGLHELRKDEFAKALIDAREKAGSWSYVQTTTLNDKIQSVVEGKVTWDGKKVDVAFAPRGATGEAGEARYVDGTWYINDPRLSKSKPWAKLDSTKSKVLVDALDNEVDPRRQLAIFEDPAGFQVIGTENVGVAVAVHYRVTVAIEKVKEVTSNPVVGNPGDMEVFDVWVDNKDRLVKMTTPSDIGAIKSEEIQTFTGYGAPVAIEAPPAAQVQSTVLKARPERKTEVGSN</sequence>
<comment type="caution">
    <text evidence="1">The sequence shown here is derived from an EMBL/GenBank/DDBJ whole genome shotgun (WGS) entry which is preliminary data.</text>
</comment>
<accession>A0ABQ2NC01</accession>
<dbReference type="EMBL" id="BMNI01000008">
    <property type="protein sequence ID" value="GGO92174.1"/>
    <property type="molecule type" value="Genomic_DNA"/>
</dbReference>
<organism evidence="1 2">
    <name type="scientific">Nocardioides phosphati</name>
    <dbReference type="NCBI Taxonomy" id="1867775"/>
    <lineage>
        <taxon>Bacteria</taxon>
        <taxon>Bacillati</taxon>
        <taxon>Actinomycetota</taxon>
        <taxon>Actinomycetes</taxon>
        <taxon>Propionibacteriales</taxon>
        <taxon>Nocardioidaceae</taxon>
        <taxon>Nocardioides</taxon>
    </lineage>
</organism>
<evidence type="ECO:0000313" key="2">
    <source>
        <dbReference type="Proteomes" id="UP000655410"/>
    </source>
</evidence>
<dbReference type="RefSeq" id="WP_188784643.1">
    <property type="nucleotide sequence ID" value="NZ_BMNI01000008.1"/>
</dbReference>
<dbReference type="Proteomes" id="UP000655410">
    <property type="component" value="Unassembled WGS sequence"/>
</dbReference>
<name>A0ABQ2NC01_9ACTN</name>
<evidence type="ECO:0008006" key="3">
    <source>
        <dbReference type="Google" id="ProtNLM"/>
    </source>
</evidence>
<keyword evidence="2" id="KW-1185">Reference proteome</keyword>
<proteinExistence type="predicted"/>
<evidence type="ECO:0000313" key="1">
    <source>
        <dbReference type="EMBL" id="GGO92174.1"/>
    </source>
</evidence>
<reference evidence="2" key="1">
    <citation type="journal article" date="2019" name="Int. J. Syst. Evol. Microbiol.">
        <title>The Global Catalogue of Microorganisms (GCM) 10K type strain sequencing project: providing services to taxonomists for standard genome sequencing and annotation.</title>
        <authorList>
            <consortium name="The Broad Institute Genomics Platform"/>
            <consortium name="The Broad Institute Genome Sequencing Center for Infectious Disease"/>
            <person name="Wu L."/>
            <person name="Ma J."/>
        </authorList>
    </citation>
    <scope>NUCLEOTIDE SEQUENCE [LARGE SCALE GENOMIC DNA]</scope>
    <source>
        <strain evidence="2">CGMCC 4.7371</strain>
    </source>
</reference>
<protein>
    <recommendedName>
        <fullName evidence="3">DUF2092 domain-containing protein</fullName>
    </recommendedName>
</protein>
<gene>
    <name evidence="1" type="ORF">GCM10011584_27960</name>
</gene>